<evidence type="ECO:0000313" key="8">
    <source>
        <dbReference type="EMBL" id="GIQ80488.1"/>
    </source>
</evidence>
<feature type="transmembrane region" description="Helical" evidence="6">
    <location>
        <begin position="70"/>
        <end position="92"/>
    </location>
</feature>
<proteinExistence type="predicted"/>
<dbReference type="AlphaFoldDB" id="A0A9K3GF32"/>
<evidence type="ECO:0000313" key="9">
    <source>
        <dbReference type="Proteomes" id="UP000265618"/>
    </source>
</evidence>
<keyword evidence="4 6" id="KW-0472">Membrane</keyword>
<keyword evidence="9" id="KW-1185">Reference proteome</keyword>
<evidence type="ECO:0000256" key="4">
    <source>
        <dbReference type="ARBA" id="ARBA00023136"/>
    </source>
</evidence>
<comment type="caution">
    <text evidence="8">The sequence shown here is derived from an EMBL/GenBank/DDBJ whole genome shotgun (WGS) entry which is preliminary data.</text>
</comment>
<reference evidence="8 9" key="1">
    <citation type="journal article" date="2018" name="PLoS ONE">
        <title>The draft genome of Kipferlia bialata reveals reductive genome evolution in fornicate parasites.</title>
        <authorList>
            <person name="Tanifuji G."/>
            <person name="Takabayashi S."/>
            <person name="Kume K."/>
            <person name="Takagi M."/>
            <person name="Nakayama T."/>
            <person name="Kamikawa R."/>
            <person name="Inagaki Y."/>
            <person name="Hashimoto T."/>
        </authorList>
    </citation>
    <scope>NUCLEOTIDE SEQUENCE [LARGE SCALE GENOMIC DNA]</scope>
    <source>
        <strain evidence="8">NY0173</strain>
    </source>
</reference>
<protein>
    <recommendedName>
        <fullName evidence="7">Amino acid transporter transmembrane domain-containing protein</fullName>
    </recommendedName>
</protein>
<evidence type="ECO:0000256" key="2">
    <source>
        <dbReference type="ARBA" id="ARBA00022692"/>
    </source>
</evidence>
<feature type="transmembrane region" description="Helical" evidence="6">
    <location>
        <begin position="150"/>
        <end position="170"/>
    </location>
</feature>
<keyword evidence="2 6" id="KW-0812">Transmembrane</keyword>
<dbReference type="InterPro" id="IPR013057">
    <property type="entry name" value="AA_transpt_TM"/>
</dbReference>
<dbReference type="Pfam" id="PF01490">
    <property type="entry name" value="Aa_trans"/>
    <property type="match status" value="1"/>
</dbReference>
<name>A0A9K3GF32_9EUKA</name>
<comment type="subcellular location">
    <subcellularLocation>
        <location evidence="1">Membrane</location>
    </subcellularLocation>
</comment>
<feature type="domain" description="Amino acid transporter transmembrane" evidence="7">
    <location>
        <begin position="66"/>
        <end position="185"/>
    </location>
</feature>
<keyword evidence="3 6" id="KW-1133">Transmembrane helix</keyword>
<organism evidence="8 9">
    <name type="scientific">Kipferlia bialata</name>
    <dbReference type="NCBI Taxonomy" id="797122"/>
    <lineage>
        <taxon>Eukaryota</taxon>
        <taxon>Metamonada</taxon>
        <taxon>Carpediemonas-like organisms</taxon>
        <taxon>Kipferlia</taxon>
    </lineage>
</organism>
<accession>A0A9K3GF32</accession>
<evidence type="ECO:0000259" key="7">
    <source>
        <dbReference type="Pfam" id="PF01490"/>
    </source>
</evidence>
<sequence>MSTRTRIHTLRAVGTMVTMAQAHAFLVAGDLNSAISAANDHLGAQFAISSLYNSVGGTHKQRGVIVTKGINYGLSLTLVMEVVFALVGSSVFGTDTRDDILLNFKADSTLAIGLKVLMATVVTCCYPLVDHCSRDAAVSLITSRTHDLGRLELGCTIVIYILSVTIAAVVPSISTVLGNCGIVLFDLFVIREGADAGESTHHLLSDTHENTEGEDVFAATVSVLAGADRYGMVKDAIDSVEDSISHLHRGSVSERQRGDSVFARRRASVSERDHSGRRGSRARCMSASLTQPDVTGLEKTRQKHMADFLDENSDEDTHGSEAPLVDEPRRLGRRNILADIAMYSGGTGRRNILAEIARETGSRVMGRERAHSLATVRGPFDSMLSGEATAVNQIDVESSDYGAIEDSEAEAKAEAEAERMRELALEHEREALEKNYEIRWHWSFTGFVLTVTGILNTIMSVMGVITGDA</sequence>
<evidence type="ECO:0000256" key="5">
    <source>
        <dbReference type="SAM" id="MobiDB-lite"/>
    </source>
</evidence>
<feature type="region of interest" description="Disordered" evidence="5">
    <location>
        <begin position="248"/>
        <end position="299"/>
    </location>
</feature>
<gene>
    <name evidence="8" type="ORF">KIPB_001293</name>
</gene>
<dbReference type="EMBL" id="BDIP01000180">
    <property type="protein sequence ID" value="GIQ80488.1"/>
    <property type="molecule type" value="Genomic_DNA"/>
</dbReference>
<feature type="transmembrane region" description="Helical" evidence="6">
    <location>
        <begin position="440"/>
        <end position="465"/>
    </location>
</feature>
<evidence type="ECO:0000256" key="1">
    <source>
        <dbReference type="ARBA" id="ARBA00004370"/>
    </source>
</evidence>
<dbReference type="GO" id="GO:0016020">
    <property type="term" value="C:membrane"/>
    <property type="evidence" value="ECO:0007669"/>
    <property type="project" value="UniProtKB-SubCell"/>
</dbReference>
<evidence type="ECO:0000256" key="3">
    <source>
        <dbReference type="ARBA" id="ARBA00022989"/>
    </source>
</evidence>
<dbReference type="Proteomes" id="UP000265618">
    <property type="component" value="Unassembled WGS sequence"/>
</dbReference>
<evidence type="ECO:0000256" key="6">
    <source>
        <dbReference type="SAM" id="Phobius"/>
    </source>
</evidence>